<feature type="region of interest" description="Disordered" evidence="1">
    <location>
        <begin position="41"/>
        <end position="74"/>
    </location>
</feature>
<dbReference type="EMBL" id="BPLR01000647">
    <property type="protein sequence ID" value="GIY96357.1"/>
    <property type="molecule type" value="Genomic_DNA"/>
</dbReference>
<keyword evidence="4" id="KW-1185">Reference proteome</keyword>
<keyword evidence="2" id="KW-0732">Signal</keyword>
<gene>
    <name evidence="3" type="ORF">CEXT_430501</name>
</gene>
<feature type="signal peptide" evidence="2">
    <location>
        <begin position="1"/>
        <end position="18"/>
    </location>
</feature>
<accession>A0AAV4XMM6</accession>
<evidence type="ECO:0000313" key="3">
    <source>
        <dbReference type="EMBL" id="GIY96357.1"/>
    </source>
</evidence>
<proteinExistence type="predicted"/>
<sequence>MTWMQLLRSCLIHFAADTAGMLGYLGEDPFLPSPLGTIHYAGAGQRDTRTREQSSPCIWRKRRQSNKRGSPNFIWETRGAVDSPKFSGEPSGKKEDLESIRCSVGENKEQPVAGRGAVREAQCVHRKI</sequence>
<dbReference type="AlphaFoldDB" id="A0AAV4XMM6"/>
<name>A0AAV4XMM6_CAEEX</name>
<reference evidence="3 4" key="1">
    <citation type="submission" date="2021-06" db="EMBL/GenBank/DDBJ databases">
        <title>Caerostris extrusa draft genome.</title>
        <authorList>
            <person name="Kono N."/>
            <person name="Arakawa K."/>
        </authorList>
    </citation>
    <scope>NUCLEOTIDE SEQUENCE [LARGE SCALE GENOMIC DNA]</scope>
</reference>
<protein>
    <submittedName>
        <fullName evidence="3">Uncharacterized protein</fullName>
    </submittedName>
</protein>
<evidence type="ECO:0000256" key="1">
    <source>
        <dbReference type="SAM" id="MobiDB-lite"/>
    </source>
</evidence>
<evidence type="ECO:0000313" key="4">
    <source>
        <dbReference type="Proteomes" id="UP001054945"/>
    </source>
</evidence>
<comment type="caution">
    <text evidence="3">The sequence shown here is derived from an EMBL/GenBank/DDBJ whole genome shotgun (WGS) entry which is preliminary data.</text>
</comment>
<evidence type="ECO:0000256" key="2">
    <source>
        <dbReference type="SAM" id="SignalP"/>
    </source>
</evidence>
<organism evidence="3 4">
    <name type="scientific">Caerostris extrusa</name>
    <name type="common">Bark spider</name>
    <name type="synonym">Caerostris bankana</name>
    <dbReference type="NCBI Taxonomy" id="172846"/>
    <lineage>
        <taxon>Eukaryota</taxon>
        <taxon>Metazoa</taxon>
        <taxon>Ecdysozoa</taxon>
        <taxon>Arthropoda</taxon>
        <taxon>Chelicerata</taxon>
        <taxon>Arachnida</taxon>
        <taxon>Araneae</taxon>
        <taxon>Araneomorphae</taxon>
        <taxon>Entelegynae</taxon>
        <taxon>Araneoidea</taxon>
        <taxon>Araneidae</taxon>
        <taxon>Caerostris</taxon>
    </lineage>
</organism>
<feature type="chain" id="PRO_5043977546" evidence="2">
    <location>
        <begin position="19"/>
        <end position="128"/>
    </location>
</feature>
<dbReference type="Proteomes" id="UP001054945">
    <property type="component" value="Unassembled WGS sequence"/>
</dbReference>